<dbReference type="GO" id="GO:0043828">
    <property type="term" value="F:tRNA 2-selenouridine synthase activity"/>
    <property type="evidence" value="ECO:0007669"/>
    <property type="project" value="InterPro"/>
</dbReference>
<dbReference type="OrthoDB" id="9808735at2"/>
<dbReference type="NCBIfam" id="TIGR03167">
    <property type="entry name" value="tRNA_sel_U_synt"/>
    <property type="match status" value="1"/>
</dbReference>
<accession>A0A285CW21</accession>
<keyword evidence="4" id="KW-1185">Reference proteome</keyword>
<dbReference type="SUPFAM" id="SSF52821">
    <property type="entry name" value="Rhodanese/Cell cycle control phosphatase"/>
    <property type="match status" value="1"/>
</dbReference>
<name>A0A285CW21_9RHOB</name>
<keyword evidence="1" id="KW-0711">Selenium</keyword>
<dbReference type="RefSeq" id="WP_097030876.1">
    <property type="nucleotide sequence ID" value="NZ_OAOQ01000010.1"/>
</dbReference>
<dbReference type="PROSITE" id="PS50206">
    <property type="entry name" value="RHODANESE_3"/>
    <property type="match status" value="1"/>
</dbReference>
<dbReference type="InterPro" id="IPR017582">
    <property type="entry name" value="SelU"/>
</dbReference>
<dbReference type="GO" id="GO:0002098">
    <property type="term" value="P:tRNA wobble uridine modification"/>
    <property type="evidence" value="ECO:0007669"/>
    <property type="project" value="InterPro"/>
</dbReference>
<dbReference type="InterPro" id="IPR036873">
    <property type="entry name" value="Rhodanese-like_dom_sf"/>
</dbReference>
<dbReference type="NCBIfam" id="NF008750">
    <property type="entry name" value="PRK11784.1-2"/>
    <property type="match status" value="1"/>
</dbReference>
<dbReference type="EMBL" id="OAOQ01000010">
    <property type="protein sequence ID" value="SNX71747.1"/>
    <property type="molecule type" value="Genomic_DNA"/>
</dbReference>
<sequence>MTLRCTDLSHLIDHGFDEVIDVRSPAEWAEDRVPGAMNLPVLDNDERTRVGTIYKQVNPFAARKIGAALVARNAAAHIEGPLADRPGGWRPLVYCWRGGQRSNSFAMILGQIGWRVEVLEGGYKTWRGLVTRALYDTPLASPVVMLDGNTGTAKTEVLAHLAALGVQVLDLEGLANHRGSLFGARAGGQPAQRGFESALAVAMARLDPAQPVVVEAESSKVGNCRLPPMLWKAMQAAPRIEIAAPLAARARYLARAYADLTADRAELSRVIGLLRPLHPASVIADWHAMAAAGAFEPLAAELMERHYDPRYLGHRKRGAAPQAVIETAALDDLPALATELATAVRRLAGA</sequence>
<dbReference type="Pfam" id="PF26341">
    <property type="entry name" value="AAA_SelU"/>
    <property type="match status" value="1"/>
</dbReference>
<evidence type="ECO:0000256" key="1">
    <source>
        <dbReference type="ARBA" id="ARBA00023266"/>
    </source>
</evidence>
<dbReference type="Gene3D" id="3.40.250.10">
    <property type="entry name" value="Rhodanese-like domain"/>
    <property type="match status" value="1"/>
</dbReference>
<gene>
    <name evidence="3" type="ORF">SAMN05878503_11097</name>
</gene>
<evidence type="ECO:0000313" key="3">
    <source>
        <dbReference type="EMBL" id="SNX71747.1"/>
    </source>
</evidence>
<evidence type="ECO:0000259" key="2">
    <source>
        <dbReference type="PROSITE" id="PS50206"/>
    </source>
</evidence>
<organism evidence="3 4">
    <name type="scientific">Cereibacter ovatus</name>
    <dbReference type="NCBI Taxonomy" id="439529"/>
    <lineage>
        <taxon>Bacteria</taxon>
        <taxon>Pseudomonadati</taxon>
        <taxon>Pseudomonadota</taxon>
        <taxon>Alphaproteobacteria</taxon>
        <taxon>Rhodobacterales</taxon>
        <taxon>Paracoccaceae</taxon>
        <taxon>Cereibacter</taxon>
    </lineage>
</organism>
<dbReference type="InterPro" id="IPR058840">
    <property type="entry name" value="AAA_SelU"/>
</dbReference>
<dbReference type="InterPro" id="IPR001763">
    <property type="entry name" value="Rhodanese-like_dom"/>
</dbReference>
<dbReference type="NCBIfam" id="NF008752">
    <property type="entry name" value="PRK11784.1-4"/>
    <property type="match status" value="1"/>
</dbReference>
<dbReference type="PANTHER" id="PTHR30401:SF0">
    <property type="entry name" value="TRNA 2-SELENOURIDINE SYNTHASE"/>
    <property type="match status" value="1"/>
</dbReference>
<protein>
    <submittedName>
        <fullName evidence="3">tRNA 2-selenouridine synthase</fullName>
    </submittedName>
</protein>
<evidence type="ECO:0000313" key="4">
    <source>
        <dbReference type="Proteomes" id="UP000219467"/>
    </source>
</evidence>
<dbReference type="PANTHER" id="PTHR30401">
    <property type="entry name" value="TRNA 2-SELENOURIDINE SYNTHASE"/>
    <property type="match status" value="1"/>
</dbReference>
<dbReference type="SMART" id="SM00450">
    <property type="entry name" value="RHOD"/>
    <property type="match status" value="1"/>
</dbReference>
<dbReference type="Proteomes" id="UP000219467">
    <property type="component" value="Unassembled WGS sequence"/>
</dbReference>
<dbReference type="AlphaFoldDB" id="A0A285CW21"/>
<dbReference type="Pfam" id="PF00581">
    <property type="entry name" value="Rhodanese"/>
    <property type="match status" value="1"/>
</dbReference>
<proteinExistence type="predicted"/>
<reference evidence="4" key="1">
    <citation type="submission" date="2017-08" db="EMBL/GenBank/DDBJ databases">
        <authorList>
            <person name="Varghese N."/>
            <person name="Submissions S."/>
        </authorList>
    </citation>
    <scope>NUCLEOTIDE SEQUENCE [LARGE SCALE GENOMIC DNA]</scope>
    <source>
        <strain evidence="4">JA234</strain>
    </source>
</reference>
<feature type="domain" description="Rhodanese" evidence="2">
    <location>
        <begin position="19"/>
        <end position="135"/>
    </location>
</feature>